<evidence type="ECO:0000313" key="2">
    <source>
        <dbReference type="EMBL" id="ESL04822.1"/>
    </source>
</evidence>
<dbReference type="VEuPathDB" id="TriTrypDB:TRSC58_07649"/>
<evidence type="ECO:0000313" key="3">
    <source>
        <dbReference type="Proteomes" id="UP000031737"/>
    </source>
</evidence>
<feature type="transmembrane region" description="Helical" evidence="1">
    <location>
        <begin position="37"/>
        <end position="60"/>
    </location>
</feature>
<keyword evidence="1" id="KW-0812">Transmembrane</keyword>
<evidence type="ECO:0000256" key="1">
    <source>
        <dbReference type="SAM" id="Phobius"/>
    </source>
</evidence>
<reference evidence="2 3" key="1">
    <citation type="submission" date="2013-07" db="EMBL/GenBank/DDBJ databases">
        <authorList>
            <person name="Stoco P.H."/>
            <person name="Wagner G."/>
            <person name="Gerber A."/>
            <person name="Zaha A."/>
            <person name="Thompson C."/>
            <person name="Bartholomeu D.C."/>
            <person name="Luckemeyer D.D."/>
            <person name="Bahia D."/>
            <person name="Loreto E."/>
            <person name="Prestes E.B."/>
            <person name="Lima F.M."/>
            <person name="Rodrigues-Luiz G."/>
            <person name="Vallejo G.A."/>
            <person name="Filho J.F."/>
            <person name="Monteiro K.M."/>
            <person name="Tyler K.M."/>
            <person name="de Almeida L.G."/>
            <person name="Ortiz M.F."/>
            <person name="Siervo M.A."/>
            <person name="de Moraes M.H."/>
            <person name="Cunha O.L."/>
            <person name="Mendonca-Neto R."/>
            <person name="Silva R."/>
            <person name="Teixeira S.M."/>
            <person name="Murta S.M."/>
            <person name="Sincero T.C."/>
            <person name="Mendes T.A."/>
            <person name="Urmenyi T.P."/>
            <person name="Silva V.G."/>
            <person name="da Rocha W.D."/>
            <person name="Andersson B."/>
            <person name="Romanha A.J."/>
            <person name="Steindel M."/>
            <person name="de Vasconcelos A.T."/>
            <person name="Grisard E.C."/>
        </authorList>
    </citation>
    <scope>NUCLEOTIDE SEQUENCE [LARGE SCALE GENOMIC DNA]</scope>
    <source>
        <strain evidence="2 3">SC58</strain>
    </source>
</reference>
<sequence length="76" mass="8506">MPAVKECVCVCVWMGCAWKGMEGRCAFHTWFSLCVPLSLFLSFSFPLSFSLVSASPFITATATTAHARRRVADWHF</sequence>
<gene>
    <name evidence="2" type="ORF">TRSC58_07649</name>
</gene>
<dbReference type="AlphaFoldDB" id="A0A061IUS4"/>
<comment type="caution">
    <text evidence="2">The sequence shown here is derived from an EMBL/GenBank/DDBJ whole genome shotgun (WGS) entry which is preliminary data.</text>
</comment>
<name>A0A061IUS4_TRYRA</name>
<proteinExistence type="predicted"/>
<protein>
    <submittedName>
        <fullName evidence="2">Uncharacterized protein</fullName>
    </submittedName>
</protein>
<organism evidence="2 3">
    <name type="scientific">Trypanosoma rangeli SC58</name>
    <dbReference type="NCBI Taxonomy" id="429131"/>
    <lineage>
        <taxon>Eukaryota</taxon>
        <taxon>Discoba</taxon>
        <taxon>Euglenozoa</taxon>
        <taxon>Kinetoplastea</taxon>
        <taxon>Metakinetoplastina</taxon>
        <taxon>Trypanosomatida</taxon>
        <taxon>Trypanosomatidae</taxon>
        <taxon>Trypanosoma</taxon>
        <taxon>Herpetosoma</taxon>
    </lineage>
</organism>
<keyword evidence="3" id="KW-1185">Reference proteome</keyword>
<dbReference type="Proteomes" id="UP000031737">
    <property type="component" value="Unassembled WGS sequence"/>
</dbReference>
<keyword evidence="1" id="KW-1133">Transmembrane helix</keyword>
<dbReference type="EMBL" id="AUPL01008509">
    <property type="protein sequence ID" value="ESL04822.1"/>
    <property type="molecule type" value="Genomic_DNA"/>
</dbReference>
<accession>A0A061IUS4</accession>
<keyword evidence="1" id="KW-0472">Membrane</keyword>